<dbReference type="SUPFAM" id="SSF46785">
    <property type="entry name" value="Winged helix' DNA-binding domain"/>
    <property type="match status" value="1"/>
</dbReference>
<keyword evidence="2 6" id="KW-0238">DNA-binding</keyword>
<dbReference type="SMART" id="SM01134">
    <property type="entry name" value="DeoRC"/>
    <property type="match status" value="1"/>
</dbReference>
<dbReference type="PROSITE" id="PS00894">
    <property type="entry name" value="HTH_DEOR_1"/>
    <property type="match status" value="1"/>
</dbReference>
<evidence type="ECO:0000256" key="2">
    <source>
        <dbReference type="ARBA" id="ARBA00023125"/>
    </source>
</evidence>
<evidence type="ECO:0000256" key="4">
    <source>
        <dbReference type="SAM" id="MobiDB-lite"/>
    </source>
</evidence>
<dbReference type="InterPro" id="IPR014036">
    <property type="entry name" value="DeoR-like_C"/>
</dbReference>
<dbReference type="PRINTS" id="PR00037">
    <property type="entry name" value="HTHLACR"/>
</dbReference>
<proteinExistence type="predicted"/>
<dbReference type="SMART" id="SM00420">
    <property type="entry name" value="HTH_DEOR"/>
    <property type="match status" value="1"/>
</dbReference>
<dbReference type="InterPro" id="IPR001034">
    <property type="entry name" value="DeoR_HTH"/>
</dbReference>
<comment type="caution">
    <text evidence="6">The sequence shown here is derived from an EMBL/GenBank/DDBJ whole genome shotgun (WGS) entry which is preliminary data.</text>
</comment>
<dbReference type="CDD" id="cd00090">
    <property type="entry name" value="HTH_ARSR"/>
    <property type="match status" value="1"/>
</dbReference>
<evidence type="ECO:0000313" key="6">
    <source>
        <dbReference type="EMBL" id="MDD7973914.1"/>
    </source>
</evidence>
<dbReference type="InterPro" id="IPR036390">
    <property type="entry name" value="WH_DNA-bd_sf"/>
</dbReference>
<dbReference type="PANTHER" id="PTHR30363:SF44">
    <property type="entry name" value="AGA OPERON TRANSCRIPTIONAL REPRESSOR-RELATED"/>
    <property type="match status" value="1"/>
</dbReference>
<dbReference type="GO" id="GO:0003677">
    <property type="term" value="F:DNA binding"/>
    <property type="evidence" value="ECO:0007669"/>
    <property type="project" value="UniProtKB-KW"/>
</dbReference>
<dbReference type="InterPro" id="IPR037171">
    <property type="entry name" value="NagB/RpiA_transferase-like"/>
</dbReference>
<name>A0ABT5TFM0_9RHOB</name>
<dbReference type="PROSITE" id="PS51000">
    <property type="entry name" value="HTH_DEOR_2"/>
    <property type="match status" value="1"/>
</dbReference>
<feature type="domain" description="HTH deoR-type" evidence="5">
    <location>
        <begin position="24"/>
        <end position="79"/>
    </location>
</feature>
<dbReference type="Pfam" id="PF00455">
    <property type="entry name" value="DeoRC"/>
    <property type="match status" value="1"/>
</dbReference>
<keyword evidence="3" id="KW-0804">Transcription</keyword>
<evidence type="ECO:0000259" key="5">
    <source>
        <dbReference type="PROSITE" id="PS51000"/>
    </source>
</evidence>
<dbReference type="InterPro" id="IPR011991">
    <property type="entry name" value="ArsR-like_HTH"/>
</dbReference>
<evidence type="ECO:0000256" key="1">
    <source>
        <dbReference type="ARBA" id="ARBA00023015"/>
    </source>
</evidence>
<dbReference type="PANTHER" id="PTHR30363">
    <property type="entry name" value="HTH-TYPE TRANSCRIPTIONAL REGULATOR SRLR-RELATED"/>
    <property type="match status" value="1"/>
</dbReference>
<keyword evidence="1" id="KW-0805">Transcription regulation</keyword>
<dbReference type="Pfam" id="PF08220">
    <property type="entry name" value="HTH_DeoR"/>
    <property type="match status" value="1"/>
</dbReference>
<dbReference type="Gene3D" id="1.10.10.10">
    <property type="entry name" value="Winged helix-like DNA-binding domain superfamily/Winged helix DNA-binding domain"/>
    <property type="match status" value="1"/>
</dbReference>
<accession>A0ABT5TFM0</accession>
<feature type="region of interest" description="Disordered" evidence="4">
    <location>
        <begin position="1"/>
        <end position="22"/>
    </location>
</feature>
<dbReference type="EMBL" id="JAQZSM010000079">
    <property type="protein sequence ID" value="MDD7973914.1"/>
    <property type="molecule type" value="Genomic_DNA"/>
</dbReference>
<dbReference type="RefSeq" id="WP_274354566.1">
    <property type="nucleotide sequence ID" value="NZ_JAQZSM010000079.1"/>
</dbReference>
<dbReference type="InterPro" id="IPR050313">
    <property type="entry name" value="Carb_Metab_HTH_regulators"/>
</dbReference>
<evidence type="ECO:0000313" key="7">
    <source>
        <dbReference type="Proteomes" id="UP001431784"/>
    </source>
</evidence>
<dbReference type="InterPro" id="IPR018356">
    <property type="entry name" value="Tscrpt_reg_HTH_DeoR_CS"/>
</dbReference>
<dbReference type="SUPFAM" id="SSF100950">
    <property type="entry name" value="NagB/RpiA/CoA transferase-like"/>
    <property type="match status" value="1"/>
</dbReference>
<organism evidence="6 7">
    <name type="scientific">Roseinatronobacter alkalisoli</name>
    <dbReference type="NCBI Taxonomy" id="3028235"/>
    <lineage>
        <taxon>Bacteria</taxon>
        <taxon>Pseudomonadati</taxon>
        <taxon>Pseudomonadota</taxon>
        <taxon>Alphaproteobacteria</taxon>
        <taxon>Rhodobacterales</taxon>
        <taxon>Paracoccaceae</taxon>
        <taxon>Roseinatronobacter</taxon>
    </lineage>
</organism>
<dbReference type="Proteomes" id="UP001431784">
    <property type="component" value="Unassembled WGS sequence"/>
</dbReference>
<dbReference type="InterPro" id="IPR036388">
    <property type="entry name" value="WH-like_DNA-bd_sf"/>
</dbReference>
<evidence type="ECO:0000256" key="3">
    <source>
        <dbReference type="ARBA" id="ARBA00023163"/>
    </source>
</evidence>
<keyword evidence="7" id="KW-1185">Reference proteome</keyword>
<protein>
    <submittedName>
        <fullName evidence="6">DeoR/GlpR family DNA-binding transcription regulator</fullName>
    </submittedName>
</protein>
<reference evidence="6" key="1">
    <citation type="submission" date="2023-02" db="EMBL/GenBank/DDBJ databases">
        <title>Description of Roseinatronobacter alkalisoli sp. nov., an alkaliphilic bacerium isolated from soda soil.</title>
        <authorList>
            <person name="Wei W."/>
        </authorList>
    </citation>
    <scope>NUCLEOTIDE SEQUENCE</scope>
    <source>
        <strain evidence="6">HJB301</strain>
    </source>
</reference>
<sequence>MKPPKSEIRGGNAATREQSPSLLAEPRRMMILEWVQEEGSARVRDLAQAFRVSEATIRQDLERLEKNGFIEREHGGAFLKSMPQQVQSMTLQNSHNMQAKRKIGQLAATMVADGDSIIIDSGTTTTEFARCITGRNQLNVITNALNIALLLGANPSNTIHMPGGQFKAPTLSLSGERSGEYFEGLFAQRLFLATAGLSFDSGLTYPALGDIYVKNAMIKAASEVVLLADSSKIGRVSFSSLGGLDRVNLLITDNDITQQHLTQFQHCGLKVLRAK</sequence>
<gene>
    <name evidence="6" type="ORF">PUT78_23080</name>
</gene>